<dbReference type="SUPFAM" id="SSF53448">
    <property type="entry name" value="Nucleotide-diphospho-sugar transferases"/>
    <property type="match status" value="1"/>
</dbReference>
<proteinExistence type="inferred from homology"/>
<protein>
    <submittedName>
        <fullName evidence="3">Glycosyl transferase family 2</fullName>
    </submittedName>
</protein>
<reference evidence="3 4" key="1">
    <citation type="submission" date="2018-05" db="EMBL/GenBank/DDBJ databases">
        <title>Amnibacterium sp. M8JJ-5, whole genome shotgun sequence.</title>
        <authorList>
            <person name="Tuo L."/>
        </authorList>
    </citation>
    <scope>NUCLEOTIDE SEQUENCE [LARGE SCALE GENOMIC DNA]</scope>
    <source>
        <strain evidence="3 4">M8JJ-5</strain>
    </source>
</reference>
<accession>A0A2V1HYI3</accession>
<sequence>MSAPRFSLVIPCYNEAAGLPELLTRCRFTAHAGSGEVVLVDNGSSDDTAAVLERELGPAGSAAEGGGVRWVQVAVNRGYGFGIVSGLRVCDAPVIGWTHADLQADPADALRALDRFEPGARTIVKGRRLGRPAVDVAFTIGMSIFESLLLRSRLNDINAQPTMFSRELIDVWGTPPDDFSLDLFALYTARRRGFQVRRVPVLFVPRKFGSSSWNTDWSAKKKFIKRTVGFSLALRKSL</sequence>
<dbReference type="Pfam" id="PF00535">
    <property type="entry name" value="Glycos_transf_2"/>
    <property type="match status" value="1"/>
</dbReference>
<comment type="similarity">
    <text evidence="1">Belongs to the glycosyltransferase 2 family.</text>
</comment>
<dbReference type="InterPro" id="IPR029044">
    <property type="entry name" value="Nucleotide-diphossugar_trans"/>
</dbReference>
<evidence type="ECO:0000256" key="1">
    <source>
        <dbReference type="ARBA" id="ARBA00006739"/>
    </source>
</evidence>
<keyword evidence="4" id="KW-1185">Reference proteome</keyword>
<dbReference type="AlphaFoldDB" id="A0A2V1HYI3"/>
<name>A0A2V1HYI3_9MICO</name>
<evidence type="ECO:0000259" key="2">
    <source>
        <dbReference type="Pfam" id="PF00535"/>
    </source>
</evidence>
<dbReference type="PANTHER" id="PTHR48090:SF7">
    <property type="entry name" value="RFBJ PROTEIN"/>
    <property type="match status" value="1"/>
</dbReference>
<organism evidence="3 4">
    <name type="scientific">Amnibacterium flavum</name>
    <dbReference type="NCBI Taxonomy" id="2173173"/>
    <lineage>
        <taxon>Bacteria</taxon>
        <taxon>Bacillati</taxon>
        <taxon>Actinomycetota</taxon>
        <taxon>Actinomycetes</taxon>
        <taxon>Micrococcales</taxon>
        <taxon>Microbacteriaceae</taxon>
        <taxon>Amnibacterium</taxon>
    </lineage>
</organism>
<comment type="caution">
    <text evidence="3">The sequence shown here is derived from an EMBL/GenBank/DDBJ whole genome shotgun (WGS) entry which is preliminary data.</text>
</comment>
<evidence type="ECO:0000313" key="3">
    <source>
        <dbReference type="EMBL" id="PVZ95857.1"/>
    </source>
</evidence>
<dbReference type="EMBL" id="QEOP01000001">
    <property type="protein sequence ID" value="PVZ95857.1"/>
    <property type="molecule type" value="Genomic_DNA"/>
</dbReference>
<feature type="domain" description="Glycosyltransferase 2-like" evidence="2">
    <location>
        <begin position="7"/>
        <end position="144"/>
    </location>
</feature>
<keyword evidence="3" id="KW-0808">Transferase</keyword>
<dbReference type="Gene3D" id="3.90.550.10">
    <property type="entry name" value="Spore Coat Polysaccharide Biosynthesis Protein SpsA, Chain A"/>
    <property type="match status" value="1"/>
</dbReference>
<evidence type="ECO:0000313" key="4">
    <source>
        <dbReference type="Proteomes" id="UP000244893"/>
    </source>
</evidence>
<dbReference type="OrthoDB" id="3177103at2"/>
<dbReference type="PANTHER" id="PTHR48090">
    <property type="entry name" value="UNDECAPRENYL-PHOSPHATE 4-DEOXY-4-FORMAMIDO-L-ARABINOSE TRANSFERASE-RELATED"/>
    <property type="match status" value="1"/>
</dbReference>
<dbReference type="RefSeq" id="WP_116755591.1">
    <property type="nucleotide sequence ID" value="NZ_JBHUEX010000001.1"/>
</dbReference>
<gene>
    <name evidence="3" type="ORF">DDQ50_05175</name>
</gene>
<dbReference type="InterPro" id="IPR001173">
    <property type="entry name" value="Glyco_trans_2-like"/>
</dbReference>
<dbReference type="GO" id="GO:0016740">
    <property type="term" value="F:transferase activity"/>
    <property type="evidence" value="ECO:0007669"/>
    <property type="project" value="UniProtKB-KW"/>
</dbReference>
<dbReference type="InterPro" id="IPR050256">
    <property type="entry name" value="Glycosyltransferase_2"/>
</dbReference>
<dbReference type="CDD" id="cd04179">
    <property type="entry name" value="DPM_DPG-synthase_like"/>
    <property type="match status" value="1"/>
</dbReference>
<dbReference type="Proteomes" id="UP000244893">
    <property type="component" value="Unassembled WGS sequence"/>
</dbReference>